<organism evidence="1 2">
    <name type="scientific">Bacteriovorax stolpii</name>
    <name type="common">Bdellovibrio stolpii</name>
    <dbReference type="NCBI Taxonomy" id="960"/>
    <lineage>
        <taxon>Bacteria</taxon>
        <taxon>Pseudomonadati</taxon>
        <taxon>Bdellovibrionota</taxon>
        <taxon>Bacteriovoracia</taxon>
        <taxon>Bacteriovoracales</taxon>
        <taxon>Bacteriovoracaceae</taxon>
        <taxon>Bacteriovorax</taxon>
    </lineage>
</organism>
<dbReference type="Gene3D" id="2.60.120.620">
    <property type="entry name" value="q2cbj1_9rhob like domain"/>
    <property type="match status" value="1"/>
</dbReference>
<dbReference type="SUPFAM" id="SSF51197">
    <property type="entry name" value="Clavaminate synthase-like"/>
    <property type="match status" value="1"/>
</dbReference>
<proteinExistence type="predicted"/>
<evidence type="ECO:0000313" key="1">
    <source>
        <dbReference type="EMBL" id="AUN96831.1"/>
    </source>
</evidence>
<dbReference type="AlphaFoldDB" id="A0A2K9NMS7"/>
<dbReference type="EMBL" id="CP025704">
    <property type="protein sequence ID" value="AUN96831.1"/>
    <property type="molecule type" value="Genomic_DNA"/>
</dbReference>
<keyword evidence="2" id="KW-1185">Reference proteome</keyword>
<protein>
    <submittedName>
        <fullName evidence="1">Uncharacterized protein</fullName>
    </submittedName>
</protein>
<gene>
    <name evidence="1" type="ORF">C0V70_01665</name>
</gene>
<dbReference type="RefSeq" id="WP_102242126.1">
    <property type="nucleotide sequence ID" value="NZ_CP025704.1"/>
</dbReference>
<reference evidence="1 2" key="1">
    <citation type="submission" date="2018-01" db="EMBL/GenBank/DDBJ databases">
        <title>Complete genome sequence of Bacteriovorax stolpii DSM12778.</title>
        <authorList>
            <person name="Tang B."/>
            <person name="Chang J."/>
        </authorList>
    </citation>
    <scope>NUCLEOTIDE SEQUENCE [LARGE SCALE GENOMIC DNA]</scope>
    <source>
        <strain evidence="1 2">DSM 12778</strain>
    </source>
</reference>
<name>A0A2K9NMS7_BACTC</name>
<evidence type="ECO:0000313" key="2">
    <source>
        <dbReference type="Proteomes" id="UP000235584"/>
    </source>
</evidence>
<dbReference type="KEGG" id="bsto:C0V70_01665"/>
<sequence>MNTIKYFVKLILKPKAFFQHQSIKGKKIYHQLMKCFFFFEYNTRKKFLNNLSQSNLGEISKDLGYLKLDFANDNSLVKAKTRGQELIKEIDFKKLKETSEKKYLISTQVDILDPKNAALKEFAMNKNLVKLVGDYIGFTPVLENVMMWYSPNENNEGTSSQYYHLDAQDLNTMQVFLYLTDVDEQSGPLTLIKAKWSTEIINQLNYKKNSKFKRIDDEMVFSIAPQDAEVKLLGSAGSAFIADTDTCLHYGSRKGTKERYLIVFQYYTPFAFPLPYKWRTGLPFYKKALSKQNELTEIERFVLGVN</sequence>
<accession>A0A2K9NMS7</accession>
<dbReference type="Proteomes" id="UP000235584">
    <property type="component" value="Chromosome"/>
</dbReference>